<comment type="cofactor">
    <cofactor evidence="1 8">
        <name>heme</name>
        <dbReference type="ChEBI" id="CHEBI:30413"/>
    </cofactor>
</comment>
<dbReference type="InterPro" id="IPR002401">
    <property type="entry name" value="Cyt_P450_E_grp-I"/>
</dbReference>
<evidence type="ECO:0000256" key="1">
    <source>
        <dbReference type="ARBA" id="ARBA00001971"/>
    </source>
</evidence>
<feature type="binding site" description="axial binding residue" evidence="8">
    <location>
        <position position="416"/>
    </location>
    <ligand>
        <name>heme</name>
        <dbReference type="ChEBI" id="CHEBI:30413"/>
    </ligand>
    <ligandPart>
        <name>Fe</name>
        <dbReference type="ChEBI" id="CHEBI:18248"/>
    </ligandPart>
</feature>
<keyword evidence="4 8" id="KW-0479">Metal-binding</keyword>
<gene>
    <name evidence="9" type="ORF">N7460_006916</name>
</gene>
<comment type="caution">
    <text evidence="9">The sequence shown here is derived from an EMBL/GenBank/DDBJ whole genome shotgun (WGS) entry which is preliminary data.</text>
</comment>
<keyword evidence="10" id="KW-1185">Reference proteome</keyword>
<dbReference type="SUPFAM" id="SSF48264">
    <property type="entry name" value="Cytochrome P450"/>
    <property type="match status" value="1"/>
</dbReference>
<evidence type="ECO:0000313" key="10">
    <source>
        <dbReference type="Proteomes" id="UP001219568"/>
    </source>
</evidence>
<dbReference type="CDD" id="cd11058">
    <property type="entry name" value="CYP60B-like"/>
    <property type="match status" value="1"/>
</dbReference>
<evidence type="ECO:0000256" key="2">
    <source>
        <dbReference type="ARBA" id="ARBA00010617"/>
    </source>
</evidence>
<keyword evidence="7" id="KW-0503">Monooxygenase</keyword>
<accession>A0AAD6ICE4</accession>
<dbReference type="InterPro" id="IPR001128">
    <property type="entry name" value="Cyt_P450"/>
</dbReference>
<comment type="similarity">
    <text evidence="2">Belongs to the cytochrome P450 family.</text>
</comment>
<keyword evidence="3 8" id="KW-0349">Heme</keyword>
<evidence type="ECO:0000256" key="7">
    <source>
        <dbReference type="ARBA" id="ARBA00023033"/>
    </source>
</evidence>
<dbReference type="GO" id="GO:0020037">
    <property type="term" value="F:heme binding"/>
    <property type="evidence" value="ECO:0007669"/>
    <property type="project" value="InterPro"/>
</dbReference>
<name>A0AAD6ICE4_PENCN</name>
<keyword evidence="6 8" id="KW-0408">Iron</keyword>
<dbReference type="EMBL" id="JAQJZL010000005">
    <property type="protein sequence ID" value="KAJ6041526.1"/>
    <property type="molecule type" value="Genomic_DNA"/>
</dbReference>
<keyword evidence="5" id="KW-0560">Oxidoreductase</keyword>
<reference evidence="9" key="2">
    <citation type="submission" date="2023-01" db="EMBL/GenBank/DDBJ databases">
        <authorList>
            <person name="Petersen C."/>
        </authorList>
    </citation>
    <scope>NUCLEOTIDE SEQUENCE</scope>
    <source>
        <strain evidence="9">IBT 15450</strain>
    </source>
</reference>
<dbReference type="Proteomes" id="UP001219568">
    <property type="component" value="Unassembled WGS sequence"/>
</dbReference>
<dbReference type="AlphaFoldDB" id="A0AAD6ICE4"/>
<evidence type="ECO:0000256" key="4">
    <source>
        <dbReference type="ARBA" id="ARBA00022723"/>
    </source>
</evidence>
<evidence type="ECO:0000256" key="3">
    <source>
        <dbReference type="ARBA" id="ARBA00022617"/>
    </source>
</evidence>
<organism evidence="9 10">
    <name type="scientific">Penicillium canescens</name>
    <dbReference type="NCBI Taxonomy" id="5083"/>
    <lineage>
        <taxon>Eukaryota</taxon>
        <taxon>Fungi</taxon>
        <taxon>Dikarya</taxon>
        <taxon>Ascomycota</taxon>
        <taxon>Pezizomycotina</taxon>
        <taxon>Eurotiomycetes</taxon>
        <taxon>Eurotiomycetidae</taxon>
        <taxon>Eurotiales</taxon>
        <taxon>Aspergillaceae</taxon>
        <taxon>Penicillium</taxon>
    </lineage>
</organism>
<protein>
    <submittedName>
        <fullName evidence="9">Cytochrome P450 ClCP1</fullName>
    </submittedName>
</protein>
<evidence type="ECO:0000256" key="8">
    <source>
        <dbReference type="PIRSR" id="PIRSR602401-1"/>
    </source>
</evidence>
<evidence type="ECO:0000313" key="9">
    <source>
        <dbReference type="EMBL" id="KAJ6041526.1"/>
    </source>
</evidence>
<dbReference type="InterPro" id="IPR050121">
    <property type="entry name" value="Cytochrome_P450_monoxygenase"/>
</dbReference>
<reference evidence="9" key="1">
    <citation type="journal article" date="2023" name="IMA Fungus">
        <title>Comparative genomic study of the Penicillium genus elucidates a diverse pangenome and 15 lateral gene transfer events.</title>
        <authorList>
            <person name="Petersen C."/>
            <person name="Sorensen T."/>
            <person name="Nielsen M.R."/>
            <person name="Sondergaard T.E."/>
            <person name="Sorensen J.L."/>
            <person name="Fitzpatrick D.A."/>
            <person name="Frisvad J.C."/>
            <person name="Nielsen K.L."/>
        </authorList>
    </citation>
    <scope>NUCLEOTIDE SEQUENCE</scope>
    <source>
        <strain evidence="9">IBT 15450</strain>
    </source>
</reference>
<dbReference type="Gene3D" id="1.10.630.10">
    <property type="entry name" value="Cytochrome P450"/>
    <property type="match status" value="1"/>
</dbReference>
<proteinExistence type="inferred from homology"/>
<sequence>MVLFAVTRVVYNLCVHPLRNFPGPIHMRASVFPYLYKEMAGTLSDDILDLHRRYGEVVRVAPHELSFANAAAWDDIYSQKQNLGRDTRFYSVPEKHLASVDLQKGNIVRRALQPGFSDRSRRDQEPAIMSYVDLLVRRLHERCGKRATPLDMVPWYDFTTFDIHSDLALGETFGCLEKSGYHPWVMDTFQLSRAGRFLRLLNYFPRLKKLLFFLVGKSARKRSREHSELPRTKLLKLMDGSKEERSDLIGNLIKRKDDLGLSMEELQANAIILVRAGAETTATALSGLTYYLLTNAEALEKATLEVRSTFKDECEITFSSVCRLNFLQACMNEALRLYPPISVGMPRVTPREGVLICGHYVPGDTTVTINQWALYHQDSLFRDPFNFHPERFLGDPQYASDNLHALQPFLVGPRACFGRALATAVIRTVFARLLWNFDLRISDESRSWIDQKIFLVREKGPLKVYLTPRGLEASTAQELAI</sequence>
<dbReference type="GO" id="GO:0016705">
    <property type="term" value="F:oxidoreductase activity, acting on paired donors, with incorporation or reduction of molecular oxygen"/>
    <property type="evidence" value="ECO:0007669"/>
    <property type="project" value="InterPro"/>
</dbReference>
<dbReference type="Pfam" id="PF00067">
    <property type="entry name" value="p450"/>
    <property type="match status" value="1"/>
</dbReference>
<dbReference type="PANTHER" id="PTHR24305:SF230">
    <property type="entry name" value="P450, PUTATIVE (EUROFUNG)-RELATED"/>
    <property type="match status" value="1"/>
</dbReference>
<dbReference type="PRINTS" id="PR00463">
    <property type="entry name" value="EP450I"/>
</dbReference>
<evidence type="ECO:0000256" key="5">
    <source>
        <dbReference type="ARBA" id="ARBA00023002"/>
    </source>
</evidence>
<evidence type="ECO:0000256" key="6">
    <source>
        <dbReference type="ARBA" id="ARBA00023004"/>
    </source>
</evidence>
<dbReference type="GO" id="GO:0043386">
    <property type="term" value="P:mycotoxin biosynthetic process"/>
    <property type="evidence" value="ECO:0007669"/>
    <property type="project" value="UniProtKB-ARBA"/>
</dbReference>
<dbReference type="GO" id="GO:0005506">
    <property type="term" value="F:iron ion binding"/>
    <property type="evidence" value="ECO:0007669"/>
    <property type="project" value="InterPro"/>
</dbReference>
<dbReference type="GO" id="GO:0004497">
    <property type="term" value="F:monooxygenase activity"/>
    <property type="evidence" value="ECO:0007669"/>
    <property type="project" value="UniProtKB-KW"/>
</dbReference>
<dbReference type="PANTHER" id="PTHR24305">
    <property type="entry name" value="CYTOCHROME P450"/>
    <property type="match status" value="1"/>
</dbReference>
<dbReference type="PRINTS" id="PR00385">
    <property type="entry name" value="P450"/>
</dbReference>
<dbReference type="InterPro" id="IPR036396">
    <property type="entry name" value="Cyt_P450_sf"/>
</dbReference>